<dbReference type="PANTHER" id="PTHR36778">
    <property type="entry name" value="CADMIUM-INDUCED PROTEIN AS8"/>
    <property type="match status" value="1"/>
</dbReference>
<sequence length="177" mass="19194">MIIKGLFRRYERWNPVHPTSGAFWGMGVGIGCGVGWGPGFGPEVVGYVGAGCGVGFSVGFTLAGFGVGLPANFLFQIPYNVYVATRSGTSENAKSRGALFSKNFVGEGWNAIGPHISGLQREASGRLSNFKQNNLLDKRFDDLLNTKRMLSMHCTSFWESFRVSGGQFVQPRKGSKD</sequence>
<evidence type="ECO:0000256" key="1">
    <source>
        <dbReference type="SAM" id="Phobius"/>
    </source>
</evidence>
<evidence type="ECO:0008006" key="4">
    <source>
        <dbReference type="Google" id="ProtNLM"/>
    </source>
</evidence>
<keyword evidence="1" id="KW-0812">Transmembrane</keyword>
<comment type="caution">
    <text evidence="2">The sequence shown here is derived from an EMBL/GenBank/DDBJ whole genome shotgun (WGS) entry which is preliminary data.</text>
</comment>
<dbReference type="InterPro" id="IPR037735">
    <property type="entry name" value="AS8-like"/>
</dbReference>
<dbReference type="Proteomes" id="UP000796880">
    <property type="component" value="Unassembled WGS sequence"/>
</dbReference>
<gene>
    <name evidence="2" type="ORF">FNV43_RR08598</name>
</gene>
<keyword evidence="1" id="KW-0472">Membrane</keyword>
<reference evidence="2" key="1">
    <citation type="submission" date="2020-03" db="EMBL/GenBank/DDBJ databases">
        <title>A high-quality chromosome-level genome assembly of a woody plant with both climbing and erect habits, Rhamnella rubrinervis.</title>
        <authorList>
            <person name="Lu Z."/>
            <person name="Yang Y."/>
            <person name="Zhu X."/>
            <person name="Sun Y."/>
        </authorList>
    </citation>
    <scope>NUCLEOTIDE SEQUENCE</scope>
    <source>
        <strain evidence="2">BYM</strain>
        <tissue evidence="2">Leaf</tissue>
    </source>
</reference>
<name>A0A8K0MJ31_9ROSA</name>
<accession>A0A8K0MJ31</accession>
<evidence type="ECO:0000313" key="3">
    <source>
        <dbReference type="Proteomes" id="UP000796880"/>
    </source>
</evidence>
<keyword evidence="3" id="KW-1185">Reference proteome</keyword>
<dbReference type="OrthoDB" id="1865891at2759"/>
<dbReference type="EMBL" id="VOIH02000004">
    <property type="protein sequence ID" value="KAF3447891.1"/>
    <property type="molecule type" value="Genomic_DNA"/>
</dbReference>
<feature type="transmembrane region" description="Helical" evidence="1">
    <location>
        <begin position="21"/>
        <end position="38"/>
    </location>
</feature>
<dbReference type="PANTHER" id="PTHR36778:SF1">
    <property type="entry name" value="CADMIUM-INDUCED PROTEIN AS8"/>
    <property type="match status" value="1"/>
</dbReference>
<feature type="transmembrane region" description="Helical" evidence="1">
    <location>
        <begin position="44"/>
        <end position="69"/>
    </location>
</feature>
<proteinExistence type="predicted"/>
<dbReference type="PROSITE" id="PS51257">
    <property type="entry name" value="PROKAR_LIPOPROTEIN"/>
    <property type="match status" value="1"/>
</dbReference>
<keyword evidence="1" id="KW-1133">Transmembrane helix</keyword>
<organism evidence="2 3">
    <name type="scientific">Rhamnella rubrinervis</name>
    <dbReference type="NCBI Taxonomy" id="2594499"/>
    <lineage>
        <taxon>Eukaryota</taxon>
        <taxon>Viridiplantae</taxon>
        <taxon>Streptophyta</taxon>
        <taxon>Embryophyta</taxon>
        <taxon>Tracheophyta</taxon>
        <taxon>Spermatophyta</taxon>
        <taxon>Magnoliopsida</taxon>
        <taxon>eudicotyledons</taxon>
        <taxon>Gunneridae</taxon>
        <taxon>Pentapetalae</taxon>
        <taxon>rosids</taxon>
        <taxon>fabids</taxon>
        <taxon>Rosales</taxon>
        <taxon>Rhamnaceae</taxon>
        <taxon>rhamnoid group</taxon>
        <taxon>Rhamneae</taxon>
        <taxon>Rhamnella</taxon>
    </lineage>
</organism>
<evidence type="ECO:0000313" key="2">
    <source>
        <dbReference type="EMBL" id="KAF3447891.1"/>
    </source>
</evidence>
<dbReference type="AlphaFoldDB" id="A0A8K0MJ31"/>
<protein>
    <recommendedName>
        <fullName evidence="4">Cadmium-induced protein AS8</fullName>
    </recommendedName>
</protein>